<name>A0A179I866_CORDF</name>
<gene>
    <name evidence="3" type="ORF">LLEC1_05242</name>
</gene>
<keyword evidence="2" id="KW-1133">Transmembrane helix</keyword>
<sequence>SAPTVLQHFWPPCVFATTTTPLRTTFIYIITTTTKTPLPNCQPPPPDHVVASQPRPRLSRRLQNYHRIFICSPIMADDSGWLQWALILVLTALLLSVVVLAQTASAYWAAYVAAPREMATFIDTVDFSIQENESYDKDMTKVQRLEDKLRLGQLLREIQKSGDDLREELNSLLIAAENPPPPPPLPRDIEKTAAFTTPSKPALRKSLTDSVPKRPPVRRLTTQAIGHQENMASTGRLGWGSVVEELQLSPRMHQRHASIERSMSVERSLSPRERAS</sequence>
<dbReference type="Proteomes" id="UP000243081">
    <property type="component" value="Unassembled WGS sequence"/>
</dbReference>
<keyword evidence="2" id="KW-0472">Membrane</keyword>
<evidence type="ECO:0000256" key="2">
    <source>
        <dbReference type="SAM" id="Phobius"/>
    </source>
</evidence>
<protein>
    <submittedName>
        <fullName evidence="3">Uncharacterized protein</fullName>
    </submittedName>
</protein>
<organism evidence="3 4">
    <name type="scientific">Cordyceps confragosa</name>
    <name type="common">Lecanicillium lecanii</name>
    <dbReference type="NCBI Taxonomy" id="2714763"/>
    <lineage>
        <taxon>Eukaryota</taxon>
        <taxon>Fungi</taxon>
        <taxon>Dikarya</taxon>
        <taxon>Ascomycota</taxon>
        <taxon>Pezizomycotina</taxon>
        <taxon>Sordariomycetes</taxon>
        <taxon>Hypocreomycetidae</taxon>
        <taxon>Hypocreales</taxon>
        <taxon>Cordycipitaceae</taxon>
        <taxon>Akanthomyces</taxon>
    </lineage>
</organism>
<keyword evidence="4" id="KW-1185">Reference proteome</keyword>
<evidence type="ECO:0000313" key="4">
    <source>
        <dbReference type="Proteomes" id="UP000243081"/>
    </source>
</evidence>
<feature type="transmembrane region" description="Helical" evidence="2">
    <location>
        <begin position="81"/>
        <end position="101"/>
    </location>
</feature>
<reference evidence="3 4" key="1">
    <citation type="submission" date="2016-03" db="EMBL/GenBank/DDBJ databases">
        <title>Fine-scale spatial genetic structure of a fungal parasite of coffee scale insects.</title>
        <authorList>
            <person name="Jackson D."/>
            <person name="Zemenick K.A."/>
            <person name="Malloure B."/>
            <person name="Quandt C.A."/>
            <person name="James T.Y."/>
        </authorList>
    </citation>
    <scope>NUCLEOTIDE SEQUENCE [LARGE SCALE GENOMIC DNA]</scope>
    <source>
        <strain evidence="3 4">UM487</strain>
    </source>
</reference>
<dbReference type="EMBL" id="LUKN01003139">
    <property type="protein sequence ID" value="OAQ97949.1"/>
    <property type="molecule type" value="Genomic_DNA"/>
</dbReference>
<evidence type="ECO:0000256" key="1">
    <source>
        <dbReference type="SAM" id="MobiDB-lite"/>
    </source>
</evidence>
<dbReference type="OrthoDB" id="3757673at2759"/>
<keyword evidence="2" id="KW-0812">Transmembrane</keyword>
<comment type="caution">
    <text evidence="3">The sequence shown here is derived from an EMBL/GenBank/DDBJ whole genome shotgun (WGS) entry which is preliminary data.</text>
</comment>
<proteinExistence type="predicted"/>
<feature type="non-terminal residue" evidence="3">
    <location>
        <position position="1"/>
    </location>
</feature>
<accession>A0A179I866</accession>
<dbReference type="AlphaFoldDB" id="A0A179I866"/>
<feature type="region of interest" description="Disordered" evidence="1">
    <location>
        <begin position="251"/>
        <end position="276"/>
    </location>
</feature>
<evidence type="ECO:0000313" key="3">
    <source>
        <dbReference type="EMBL" id="OAQ97949.1"/>
    </source>
</evidence>